<protein>
    <submittedName>
        <fullName evidence="1">Uncharacterized protein</fullName>
    </submittedName>
</protein>
<organism evidence="1 2">
    <name type="scientific">Cohnella candidum</name>
    <dbReference type="NCBI Taxonomy" id="2674991"/>
    <lineage>
        <taxon>Bacteria</taxon>
        <taxon>Bacillati</taxon>
        <taxon>Bacillota</taxon>
        <taxon>Bacilli</taxon>
        <taxon>Bacillales</taxon>
        <taxon>Paenibacillaceae</taxon>
        <taxon>Cohnella</taxon>
    </lineage>
</organism>
<proteinExistence type="predicted"/>
<sequence>MTEVEPVVSISNSVFLCELSSRGFIERLVMKGDPEGMNWVLDASYLHQAGYPDEDKLFGHFGVRVDGEDYTSSAFPAPALLRSGENRVDAVYGFGRFQVKIGYDLSGDEGSLTWNIALRNTGKGPLTVEDFGIWASVAYVMFKDPDVRRNMEQSCAVFPSVSKHFSKLACVRRSNRGPHLGLYAVEGETRSVGTFCRFENLFFHDVSPSLDGILYHRLVLVGDGLTGSSGSAAAASSDWIYGGEGEPVTIGEGASLTWAYRILPFASREEFYELAGRLGHPVWDVPPVAVKGGSFEAAVRLPEGQGPSALWLEEAEEGRVVRRELYGATEADGTFRFRLEAGKPGEKKLSLQTGGGRTDSVVFNVTEPIREVIEARADFICRELCAGPDAETPHAFLPISNQGESLGKAVFVLMKNAIGTRDARQIRKVEDGAVLYVRPKWFTEGDFRRPTPLYGHFYRIFDLDYVAHVFYLLSRFGGGELVRHAPEEYLRWAAEVMIVRLDPALHKEEREREETEMLGVYILFIEELLRDLERSPELREAYDRLSALWRTTGERLRAESDSYRGAVTEHYFDNAGFGPTFEALCRSGHPQEATRYGELLLANIGFSNDFRAQNPDRWWEALSYMIHSLWGGLSAASALVGYETLRDPEYLLAAYRSTMAVFYCYDWNATATRLKLRKGEAASTYSVAGPHLNRPDLSRNRFGQSTFTERDGEIFKGLFQGDSGYDWDMGEELAAYLAGFGTKTFLYRADGEIRCVNGEIFSEGGRYRVTSYAAYPREYHFYEENASYVCGEGEEAGVVYYADGKFERE</sequence>
<dbReference type="KEGG" id="coh:EAV92_12920"/>
<reference evidence="1 2" key="1">
    <citation type="submission" date="2018-10" db="EMBL/GenBank/DDBJ databases">
        <title>Genome Sequence of Cohnella sp.</title>
        <authorList>
            <person name="Srinivasan S."/>
            <person name="Kim M.K."/>
        </authorList>
    </citation>
    <scope>NUCLEOTIDE SEQUENCE [LARGE SCALE GENOMIC DNA]</scope>
    <source>
        <strain evidence="1 2">18JY8-7</strain>
    </source>
</reference>
<evidence type="ECO:0000313" key="2">
    <source>
        <dbReference type="Proteomes" id="UP000269097"/>
    </source>
</evidence>
<dbReference type="AlphaFoldDB" id="A0A3G3JYS3"/>
<dbReference type="EMBL" id="CP033433">
    <property type="protein sequence ID" value="AYQ73394.1"/>
    <property type="molecule type" value="Genomic_DNA"/>
</dbReference>
<keyword evidence="2" id="KW-1185">Reference proteome</keyword>
<dbReference type="Proteomes" id="UP000269097">
    <property type="component" value="Chromosome"/>
</dbReference>
<evidence type="ECO:0000313" key="1">
    <source>
        <dbReference type="EMBL" id="AYQ73394.1"/>
    </source>
</evidence>
<name>A0A3G3JYS3_9BACL</name>
<gene>
    <name evidence="1" type="ORF">EAV92_12920</name>
</gene>
<accession>A0A3G3JYS3</accession>